<accession>A0A1R1XNV0</accession>
<dbReference type="EMBL" id="LSSN01002380">
    <property type="protein sequence ID" value="OMJ16292.1"/>
    <property type="molecule type" value="Genomic_DNA"/>
</dbReference>
<evidence type="ECO:0000313" key="2">
    <source>
        <dbReference type="EMBL" id="OMJ16292.1"/>
    </source>
</evidence>
<organism evidence="2 3">
    <name type="scientific">Smittium culicis</name>
    <dbReference type="NCBI Taxonomy" id="133412"/>
    <lineage>
        <taxon>Eukaryota</taxon>
        <taxon>Fungi</taxon>
        <taxon>Fungi incertae sedis</taxon>
        <taxon>Zoopagomycota</taxon>
        <taxon>Kickxellomycotina</taxon>
        <taxon>Harpellomycetes</taxon>
        <taxon>Harpellales</taxon>
        <taxon>Legeriomycetaceae</taxon>
        <taxon>Smittium</taxon>
    </lineage>
</organism>
<keyword evidence="3" id="KW-1185">Reference proteome</keyword>
<feature type="compositionally biased region" description="Polar residues" evidence="1">
    <location>
        <begin position="37"/>
        <end position="46"/>
    </location>
</feature>
<dbReference type="AlphaFoldDB" id="A0A1R1XNV0"/>
<feature type="region of interest" description="Disordered" evidence="1">
    <location>
        <begin position="1"/>
        <end position="21"/>
    </location>
</feature>
<proteinExistence type="predicted"/>
<evidence type="ECO:0000313" key="3">
    <source>
        <dbReference type="Proteomes" id="UP000187283"/>
    </source>
</evidence>
<feature type="non-terminal residue" evidence="2">
    <location>
        <position position="69"/>
    </location>
</feature>
<gene>
    <name evidence="2" type="ORF">AYI70_g6704</name>
</gene>
<evidence type="ECO:0000256" key="1">
    <source>
        <dbReference type="SAM" id="MobiDB-lite"/>
    </source>
</evidence>
<protein>
    <submittedName>
        <fullName evidence="2">Uncharacterized protein</fullName>
    </submittedName>
</protein>
<dbReference type="Proteomes" id="UP000187283">
    <property type="component" value="Unassembled WGS sequence"/>
</dbReference>
<comment type="caution">
    <text evidence="2">The sequence shown here is derived from an EMBL/GenBank/DDBJ whole genome shotgun (WGS) entry which is preliminary data.</text>
</comment>
<feature type="region of interest" description="Disordered" evidence="1">
    <location>
        <begin position="37"/>
        <end position="69"/>
    </location>
</feature>
<feature type="compositionally biased region" description="Polar residues" evidence="1">
    <location>
        <begin position="8"/>
        <end position="21"/>
    </location>
</feature>
<sequence length="69" mass="7976">MYLDQSRIKGSNYQRPHSNHTSTNLTNCWFHAHSGTTCPAESPTSRSRLDPRTHPVLLRGVYSEDQDYR</sequence>
<name>A0A1R1XNV0_9FUNG</name>
<reference evidence="2 3" key="1">
    <citation type="submission" date="2017-01" db="EMBL/GenBank/DDBJ databases">
        <authorList>
            <person name="Mah S.A."/>
            <person name="Swanson W.J."/>
            <person name="Moy G.W."/>
            <person name="Vacquier V.D."/>
        </authorList>
    </citation>
    <scope>NUCLEOTIDE SEQUENCE [LARGE SCALE GENOMIC DNA]</scope>
    <source>
        <strain evidence="2 3">GSMNP</strain>
    </source>
</reference>